<feature type="compositionally biased region" description="Basic residues" evidence="1">
    <location>
        <begin position="1"/>
        <end position="10"/>
    </location>
</feature>
<reference evidence="2" key="1">
    <citation type="submission" date="2020-09" db="EMBL/GenBank/DDBJ databases">
        <title>Whole genome shotgun sequence of Streptomyces xanthophaeus NBRC 12829.</title>
        <authorList>
            <person name="Komaki H."/>
            <person name="Tamura T."/>
        </authorList>
    </citation>
    <scope>NUCLEOTIDE SEQUENCE</scope>
    <source>
        <strain evidence="2">NBRC 12829</strain>
    </source>
</reference>
<dbReference type="EMBL" id="BNEE01000003">
    <property type="protein sequence ID" value="GHI82916.1"/>
    <property type="molecule type" value="Genomic_DNA"/>
</dbReference>
<organism evidence="2 3">
    <name type="scientific">Streptomyces xanthophaeus</name>
    <dbReference type="NCBI Taxonomy" id="67385"/>
    <lineage>
        <taxon>Bacteria</taxon>
        <taxon>Bacillati</taxon>
        <taxon>Actinomycetota</taxon>
        <taxon>Actinomycetes</taxon>
        <taxon>Kitasatosporales</taxon>
        <taxon>Streptomycetaceae</taxon>
        <taxon>Streptomyces</taxon>
    </lineage>
</organism>
<accession>A0A919GUK7</accession>
<feature type="region of interest" description="Disordered" evidence="1">
    <location>
        <begin position="1"/>
        <end position="42"/>
    </location>
</feature>
<evidence type="ECO:0008006" key="4">
    <source>
        <dbReference type="Google" id="ProtNLM"/>
    </source>
</evidence>
<evidence type="ECO:0000256" key="1">
    <source>
        <dbReference type="SAM" id="MobiDB-lite"/>
    </source>
</evidence>
<comment type="caution">
    <text evidence="2">The sequence shown here is derived from an EMBL/GenBank/DDBJ whole genome shotgun (WGS) entry which is preliminary data.</text>
</comment>
<evidence type="ECO:0000313" key="2">
    <source>
        <dbReference type="EMBL" id="GHI82916.1"/>
    </source>
</evidence>
<gene>
    <name evidence="2" type="ORF">Sxan_02800</name>
</gene>
<keyword evidence="3" id="KW-1185">Reference proteome</keyword>
<evidence type="ECO:0000313" key="3">
    <source>
        <dbReference type="Proteomes" id="UP000600026"/>
    </source>
</evidence>
<protein>
    <recommendedName>
        <fullName evidence="4">Transposase</fullName>
    </recommendedName>
</protein>
<name>A0A919GUK7_9ACTN</name>
<dbReference type="Proteomes" id="UP000600026">
    <property type="component" value="Unassembled WGS sequence"/>
</dbReference>
<dbReference type="AlphaFoldDB" id="A0A919GUK7"/>
<sequence>MAAAPRRRSVTHTIPERSDEVPNRTRRGSREGSRGGRPSAFGKQVYMDRNVLERCSAGLLRSW</sequence>
<proteinExistence type="predicted"/>
<feature type="compositionally biased region" description="Basic and acidic residues" evidence="1">
    <location>
        <begin position="14"/>
        <end position="34"/>
    </location>
</feature>